<dbReference type="AlphaFoldDB" id="A0A8H7CKU1"/>
<evidence type="ECO:0000313" key="4">
    <source>
        <dbReference type="Proteomes" id="UP000620124"/>
    </source>
</evidence>
<feature type="compositionally biased region" description="Basic and acidic residues" evidence="1">
    <location>
        <begin position="19"/>
        <end position="41"/>
    </location>
</feature>
<comment type="caution">
    <text evidence="3">The sequence shown here is derived from an EMBL/GenBank/DDBJ whole genome shotgun (WGS) entry which is preliminary data.</text>
</comment>
<organism evidence="3 4">
    <name type="scientific">Mycena venus</name>
    <dbReference type="NCBI Taxonomy" id="2733690"/>
    <lineage>
        <taxon>Eukaryota</taxon>
        <taxon>Fungi</taxon>
        <taxon>Dikarya</taxon>
        <taxon>Basidiomycota</taxon>
        <taxon>Agaricomycotina</taxon>
        <taxon>Agaricomycetes</taxon>
        <taxon>Agaricomycetidae</taxon>
        <taxon>Agaricales</taxon>
        <taxon>Marasmiineae</taxon>
        <taxon>Mycenaceae</taxon>
        <taxon>Mycena</taxon>
    </lineage>
</organism>
<feature type="compositionally biased region" description="Acidic residues" evidence="1">
    <location>
        <begin position="73"/>
        <end position="86"/>
    </location>
</feature>
<feature type="compositionally biased region" description="Polar residues" evidence="1">
    <location>
        <begin position="149"/>
        <end position="167"/>
    </location>
</feature>
<dbReference type="Pfam" id="PF20149">
    <property type="entry name" value="DUF6532"/>
    <property type="match status" value="1"/>
</dbReference>
<proteinExistence type="predicted"/>
<feature type="region of interest" description="Disordered" evidence="1">
    <location>
        <begin position="1"/>
        <end position="180"/>
    </location>
</feature>
<reference evidence="3" key="1">
    <citation type="submission" date="2020-05" db="EMBL/GenBank/DDBJ databases">
        <title>Mycena genomes resolve the evolution of fungal bioluminescence.</title>
        <authorList>
            <person name="Tsai I.J."/>
        </authorList>
    </citation>
    <scope>NUCLEOTIDE SEQUENCE</scope>
    <source>
        <strain evidence="3">CCC161011</strain>
    </source>
</reference>
<accession>A0A8H7CKU1</accession>
<sequence length="580" mass="64722">MSTQFSQPRGRSSTRQPSTRHDAAAAKAANKENESVPRDNGRATTKKSRAPTRIESDDDNEGNDHDYHPGAEEPMDDNDDDIEDDDGSPRRGRTRRVSEKKAQLEEERTQAAARKQEKALKAAKAAKKKAGEIEPDTRGPINDDFFTDRTITSTRPTATKNLAQRNNKVPPPPKFPSDDWRATTITLMTTTTTTPLIAPPRRSSSPPPVRHTFRGRSPAPKRTPVREPIRNINGGIVPDSVNLHLVHDASSGHQQSSRRRPRSPSLRPLSPRPRSVSPSAGDKRHRSSSIDSEELRSTQSQRTTGSSGRPRAKDLDDNTKEFALFAIDHYRCLISTQQPFPDSATETAMVRKAWYRACEEMGEQLPLTPAVAKLISNRGSQLRGELKTKVRPLVELMYGFKTGQNKKSISFNRKNAEDLKDGTAFAFKDAEAKKGLYKHPIFQMAVNAMWFANRRDEGPRHPELFNPLPLESFALILTGVENSIDERLTGTRTDVPFTANDYRSVYEGHLKSLEEFAAHTEKYQILDKILKRLHTVGRFHSGAQPLTVAATSTFTKDVLDAALKEYEDGVTTDDASDAEE</sequence>
<feature type="region of interest" description="Disordered" evidence="1">
    <location>
        <begin position="249"/>
        <end position="316"/>
    </location>
</feature>
<keyword evidence="4" id="KW-1185">Reference proteome</keyword>
<feature type="compositionally biased region" description="Basic and acidic residues" evidence="1">
    <location>
        <begin position="96"/>
        <end position="120"/>
    </location>
</feature>
<feature type="compositionally biased region" description="Low complexity" evidence="1">
    <location>
        <begin position="263"/>
        <end position="279"/>
    </location>
</feature>
<dbReference type="EMBL" id="JACAZI010000018">
    <property type="protein sequence ID" value="KAF7341290.1"/>
    <property type="molecule type" value="Genomic_DNA"/>
</dbReference>
<feature type="compositionally biased region" description="Low complexity" evidence="1">
    <location>
        <begin position="193"/>
        <end position="204"/>
    </location>
</feature>
<name>A0A8H7CKU1_9AGAR</name>
<dbReference type="InterPro" id="IPR045341">
    <property type="entry name" value="DUF6532"/>
</dbReference>
<gene>
    <name evidence="3" type="ORF">MVEN_01865100</name>
</gene>
<evidence type="ECO:0000313" key="3">
    <source>
        <dbReference type="EMBL" id="KAF7341290.1"/>
    </source>
</evidence>
<protein>
    <recommendedName>
        <fullName evidence="2">DUF6532 domain-containing protein</fullName>
    </recommendedName>
</protein>
<evidence type="ECO:0000256" key="1">
    <source>
        <dbReference type="SAM" id="MobiDB-lite"/>
    </source>
</evidence>
<feature type="compositionally biased region" description="Polar residues" evidence="1">
    <location>
        <begin position="1"/>
        <end position="17"/>
    </location>
</feature>
<evidence type="ECO:0000259" key="2">
    <source>
        <dbReference type="Pfam" id="PF20149"/>
    </source>
</evidence>
<feature type="region of interest" description="Disordered" evidence="1">
    <location>
        <begin position="193"/>
        <end position="237"/>
    </location>
</feature>
<feature type="compositionally biased region" description="Low complexity" evidence="1">
    <location>
        <begin position="297"/>
        <end position="309"/>
    </location>
</feature>
<feature type="compositionally biased region" description="Basic and acidic residues" evidence="1">
    <location>
        <begin position="62"/>
        <end position="71"/>
    </location>
</feature>
<dbReference type="Proteomes" id="UP000620124">
    <property type="component" value="Unassembled WGS sequence"/>
</dbReference>
<dbReference type="OrthoDB" id="3257342at2759"/>
<feature type="domain" description="DUF6532" evidence="2">
    <location>
        <begin position="326"/>
        <end position="516"/>
    </location>
</feature>